<comment type="caution">
    <text evidence="1">The sequence shown here is derived from an EMBL/GenBank/DDBJ whole genome shotgun (WGS) entry which is preliminary data.</text>
</comment>
<keyword evidence="2" id="KW-1185">Reference proteome</keyword>
<dbReference type="Proteomes" id="UP000830835">
    <property type="component" value="Unassembled WGS sequence"/>
</dbReference>
<accession>A0ABT0CCZ8</accession>
<name>A0ABT0CCZ8_THEVL</name>
<dbReference type="InterPro" id="IPR050490">
    <property type="entry name" value="Bact_solute-bd_prot1"/>
</dbReference>
<dbReference type="RefSeq" id="WP_244351334.1">
    <property type="nucleotide sequence ID" value="NZ_JAFIRA010000034.1"/>
</dbReference>
<dbReference type="CDD" id="cd14748">
    <property type="entry name" value="PBP2_UgpB"/>
    <property type="match status" value="1"/>
</dbReference>
<dbReference type="PANTHER" id="PTHR43649:SF30">
    <property type="entry name" value="ABC TRANSPORTER SUBSTRATE-BINDING PROTEIN"/>
    <property type="match status" value="1"/>
</dbReference>
<dbReference type="Gene3D" id="3.40.190.10">
    <property type="entry name" value="Periplasmic binding protein-like II"/>
    <property type="match status" value="2"/>
</dbReference>
<evidence type="ECO:0000313" key="2">
    <source>
        <dbReference type="Proteomes" id="UP000830835"/>
    </source>
</evidence>
<sequence length="448" mass="49402">MSMHQTPVERPSTQAKVKSFLLPALLLGLSLLGEVQPAASQEVTELTFYYPVLVPGPITELFDQLVSDFTAKNPDVRITPVYSGSYDETTNRIQTQLRAGGELPDLAIIGNQHTVMYVDLDAIVPLDERIQAEGSDFEADLVPAFMLNTRFRGQTWSIPFQRSTPVMYYNKDMFRAAGLDPESPPTNWAEVIEYAQKLTQRDSSGNVTTWGIQIPSDIDAWVIQAMAVGNGQPWVNETDANRVFFDHPATIGVLQHLRALAEDYQVMPGGLIPWAQIPAEFTSGKAAMVYHTIGSQTSILKQTEGKFEVGVAFIPGGQKYGVITGGGNLAIFKQSSPEEQNASWRFIRFLLEPEQMATWSAGTGYLPVTRSAYEHPIFQEYLQRAPGAAVAFEQLNVAAKQMAVHELLRVTDVVKAGIQASITGESTPEQAMQRAQAEADAILSRYRD</sequence>
<dbReference type="InterPro" id="IPR006059">
    <property type="entry name" value="SBP"/>
</dbReference>
<dbReference type="SUPFAM" id="SSF53850">
    <property type="entry name" value="Periplasmic binding protein-like II"/>
    <property type="match status" value="1"/>
</dbReference>
<gene>
    <name evidence="1" type="ORF">JX360_12245</name>
</gene>
<dbReference type="PANTHER" id="PTHR43649">
    <property type="entry name" value="ARABINOSE-BINDING PROTEIN-RELATED"/>
    <property type="match status" value="1"/>
</dbReference>
<evidence type="ECO:0000313" key="1">
    <source>
        <dbReference type="EMBL" id="MCJ2543667.1"/>
    </source>
</evidence>
<dbReference type="Pfam" id="PF13416">
    <property type="entry name" value="SBP_bac_8"/>
    <property type="match status" value="1"/>
</dbReference>
<dbReference type="EMBL" id="JAFIRA010000034">
    <property type="protein sequence ID" value="MCJ2543667.1"/>
    <property type="molecule type" value="Genomic_DNA"/>
</dbReference>
<proteinExistence type="predicted"/>
<reference evidence="1" key="1">
    <citation type="submission" date="2021-02" db="EMBL/GenBank/DDBJ databases">
        <title>The CRISPR/cas machinery reduction and long-range gene transfer in the hot spring cyanobacterium Synechococcus.</title>
        <authorList>
            <person name="Dvorak P."/>
            <person name="Jahodarova E."/>
            <person name="Hasler P."/>
            <person name="Poulickova A."/>
        </authorList>
    </citation>
    <scope>NUCLEOTIDE SEQUENCE</scope>
    <source>
        <strain evidence="1">Rupite</strain>
    </source>
</reference>
<protein>
    <submittedName>
        <fullName evidence="1">ABC transporter substrate-binding protein</fullName>
    </submittedName>
</protein>
<organism evidence="1 2">
    <name type="scientific">Thermostichus vulcanus str. 'Rupite'</name>
    <dbReference type="NCBI Taxonomy" id="2813851"/>
    <lineage>
        <taxon>Bacteria</taxon>
        <taxon>Bacillati</taxon>
        <taxon>Cyanobacteriota</taxon>
        <taxon>Cyanophyceae</taxon>
        <taxon>Thermostichales</taxon>
        <taxon>Thermostichaceae</taxon>
        <taxon>Thermostichus</taxon>
    </lineage>
</organism>